<reference evidence="4 5" key="3">
    <citation type="journal article" date="2010" name="BMC Genomics">
        <title>Transcriptome sequencing and comparative analysis of cucumber flowers with different sex types.</title>
        <authorList>
            <person name="Guo S."/>
            <person name="Zheng Y."/>
            <person name="Joung J.G."/>
            <person name="Liu S."/>
            <person name="Zhang Z."/>
            <person name="Crasta O.R."/>
            <person name="Sobral B.W."/>
            <person name="Xu Y."/>
            <person name="Huang S."/>
            <person name="Fei Z."/>
        </authorList>
    </citation>
    <scope>NUCLEOTIDE SEQUENCE [LARGE SCALE GENOMIC DNA]</scope>
    <source>
        <strain evidence="5">cv. 9930</strain>
    </source>
</reference>
<evidence type="ECO:0000259" key="3">
    <source>
        <dbReference type="PROSITE" id="PS50103"/>
    </source>
</evidence>
<evidence type="ECO:0000256" key="2">
    <source>
        <dbReference type="PROSITE-ProRule" id="PRU00723"/>
    </source>
</evidence>
<evidence type="ECO:0000313" key="4">
    <source>
        <dbReference type="EMBL" id="KGN48891.1"/>
    </source>
</evidence>
<dbReference type="OrthoDB" id="1928519at2759"/>
<dbReference type="AlphaFoldDB" id="A0A0A0KMC2"/>
<protein>
    <recommendedName>
        <fullName evidence="3">C3H1-type domain-containing protein</fullName>
    </recommendedName>
</protein>
<feature type="zinc finger region" description="C3H1-type" evidence="2">
    <location>
        <begin position="433"/>
        <end position="461"/>
    </location>
</feature>
<dbReference type="eggNOG" id="ENOG502QUGU">
    <property type="taxonomic scope" value="Eukaryota"/>
</dbReference>
<dbReference type="OMA" id="IKWECPL"/>
<dbReference type="PANTHER" id="PTHR33400:SF9">
    <property type="entry name" value="C3H1-TYPE DOMAIN-CONTAINING PROTEIN"/>
    <property type="match status" value="1"/>
</dbReference>
<reference evidence="4 5" key="4">
    <citation type="journal article" date="2011" name="BMC Genomics">
        <title>RNA-Seq improves annotation of protein-coding genes in the cucumber genome.</title>
        <authorList>
            <person name="Li Z."/>
            <person name="Zhang Z."/>
            <person name="Yan P."/>
            <person name="Huang S."/>
            <person name="Fei Z."/>
            <person name="Lin K."/>
        </authorList>
    </citation>
    <scope>NUCLEOTIDE SEQUENCE [LARGE SCALE GENOMIC DNA]</scope>
    <source>
        <strain evidence="5">cv. 9930</strain>
    </source>
</reference>
<keyword evidence="5" id="KW-1185">Reference proteome</keyword>
<accession>A0A0A0KMC2</accession>
<keyword evidence="2" id="KW-0863">Zinc-finger</keyword>
<gene>
    <name evidence="4" type="ORF">Csa_6G504710</name>
</gene>
<dbReference type="GO" id="GO:0003677">
    <property type="term" value="F:DNA binding"/>
    <property type="evidence" value="ECO:0007669"/>
    <property type="project" value="UniProtKB-KW"/>
</dbReference>
<dbReference type="Proteomes" id="UP000029981">
    <property type="component" value="Chromosome 6"/>
</dbReference>
<evidence type="ECO:0000256" key="1">
    <source>
        <dbReference type="ARBA" id="ARBA00023125"/>
    </source>
</evidence>
<reference evidence="4 5" key="2">
    <citation type="journal article" date="2009" name="PLoS ONE">
        <title>An integrated genetic and cytogenetic map of the cucumber genome.</title>
        <authorList>
            <person name="Ren Y."/>
            <person name="Zhang Z."/>
            <person name="Liu J."/>
            <person name="Staub J.E."/>
            <person name="Han Y."/>
            <person name="Cheng Z."/>
            <person name="Li X."/>
            <person name="Lu J."/>
            <person name="Miao H."/>
            <person name="Kang H."/>
            <person name="Xie B."/>
            <person name="Gu X."/>
            <person name="Wang X."/>
            <person name="Du Y."/>
            <person name="Jin W."/>
            <person name="Huang S."/>
        </authorList>
    </citation>
    <scope>NUCLEOTIDE SEQUENCE [LARGE SCALE GENOMIC DNA]</scope>
    <source>
        <strain evidence="5">cv. 9930</strain>
    </source>
</reference>
<dbReference type="GO" id="GO:0008270">
    <property type="term" value="F:zinc ion binding"/>
    <property type="evidence" value="ECO:0007669"/>
    <property type="project" value="UniProtKB-KW"/>
</dbReference>
<reference evidence="4 5" key="1">
    <citation type="journal article" date="2009" name="Nat. Genet.">
        <title>The genome of the cucumber, Cucumis sativus L.</title>
        <authorList>
            <person name="Huang S."/>
            <person name="Li R."/>
            <person name="Zhang Z."/>
            <person name="Li L."/>
            <person name="Gu X."/>
            <person name="Fan W."/>
            <person name="Lucas W.J."/>
            <person name="Wang X."/>
            <person name="Xie B."/>
            <person name="Ni P."/>
            <person name="Ren Y."/>
            <person name="Zhu H."/>
            <person name="Li J."/>
            <person name="Lin K."/>
            <person name="Jin W."/>
            <person name="Fei Z."/>
            <person name="Li G."/>
            <person name="Staub J."/>
            <person name="Kilian A."/>
            <person name="van der Vossen E.A."/>
            <person name="Wu Y."/>
            <person name="Guo J."/>
            <person name="He J."/>
            <person name="Jia Z."/>
            <person name="Ren Y."/>
            <person name="Tian G."/>
            <person name="Lu Y."/>
            <person name="Ruan J."/>
            <person name="Qian W."/>
            <person name="Wang M."/>
            <person name="Huang Q."/>
            <person name="Li B."/>
            <person name="Xuan Z."/>
            <person name="Cao J."/>
            <person name="Asan"/>
            <person name="Wu Z."/>
            <person name="Zhang J."/>
            <person name="Cai Q."/>
            <person name="Bai Y."/>
            <person name="Zhao B."/>
            <person name="Han Y."/>
            <person name="Li Y."/>
            <person name="Li X."/>
            <person name="Wang S."/>
            <person name="Shi Q."/>
            <person name="Liu S."/>
            <person name="Cho W.K."/>
            <person name="Kim J.Y."/>
            <person name="Xu Y."/>
            <person name="Heller-Uszynska K."/>
            <person name="Miao H."/>
            <person name="Cheng Z."/>
            <person name="Zhang S."/>
            <person name="Wu J."/>
            <person name="Yang Y."/>
            <person name="Kang H."/>
            <person name="Li M."/>
            <person name="Liang H."/>
            <person name="Ren X."/>
            <person name="Shi Z."/>
            <person name="Wen M."/>
            <person name="Jian M."/>
            <person name="Yang H."/>
            <person name="Zhang G."/>
            <person name="Yang Z."/>
            <person name="Chen R."/>
            <person name="Liu S."/>
            <person name="Li J."/>
            <person name="Ma L."/>
            <person name="Liu H."/>
            <person name="Zhou Y."/>
            <person name="Zhao J."/>
            <person name="Fang X."/>
            <person name="Li G."/>
            <person name="Fang L."/>
            <person name="Li Y."/>
            <person name="Liu D."/>
            <person name="Zheng H."/>
            <person name="Zhang Y."/>
            <person name="Qin N."/>
            <person name="Li Z."/>
            <person name="Yang G."/>
            <person name="Yang S."/>
            <person name="Bolund L."/>
            <person name="Kristiansen K."/>
            <person name="Zheng H."/>
            <person name="Li S."/>
            <person name="Zhang X."/>
            <person name="Yang H."/>
            <person name="Wang J."/>
            <person name="Sun R."/>
            <person name="Zhang B."/>
            <person name="Jiang S."/>
            <person name="Wang J."/>
            <person name="Du Y."/>
            <person name="Li S."/>
        </authorList>
    </citation>
    <scope>NUCLEOTIDE SEQUENCE [LARGE SCALE GENOMIC DNA]</scope>
    <source>
        <strain evidence="5">cv. 9930</strain>
    </source>
</reference>
<dbReference type="Gramene" id="KGN48891">
    <property type="protein sequence ID" value="KGN48891"/>
    <property type="gene ID" value="Csa_6G504710"/>
</dbReference>
<proteinExistence type="predicted"/>
<organism evidence="4 5">
    <name type="scientific">Cucumis sativus</name>
    <name type="common">Cucumber</name>
    <dbReference type="NCBI Taxonomy" id="3659"/>
    <lineage>
        <taxon>Eukaryota</taxon>
        <taxon>Viridiplantae</taxon>
        <taxon>Streptophyta</taxon>
        <taxon>Embryophyta</taxon>
        <taxon>Tracheophyta</taxon>
        <taxon>Spermatophyta</taxon>
        <taxon>Magnoliopsida</taxon>
        <taxon>eudicotyledons</taxon>
        <taxon>Gunneridae</taxon>
        <taxon>Pentapetalae</taxon>
        <taxon>rosids</taxon>
        <taxon>fabids</taxon>
        <taxon>Cucurbitales</taxon>
        <taxon>Cucurbitaceae</taxon>
        <taxon>Benincaseae</taxon>
        <taxon>Cucumis</taxon>
    </lineage>
</organism>
<dbReference type="KEGG" id="csv:101206957"/>
<feature type="domain" description="C3H1-type" evidence="3">
    <location>
        <begin position="433"/>
        <end position="461"/>
    </location>
</feature>
<dbReference type="EMBL" id="CM002927">
    <property type="protein sequence ID" value="KGN48891.1"/>
    <property type="molecule type" value="Genomic_DNA"/>
</dbReference>
<keyword evidence="2" id="KW-0862">Zinc</keyword>
<dbReference type="PANTHER" id="PTHR33400">
    <property type="entry name" value="ZINC FINGER CCCH DOMAIN-CONTAINING PROTEIN 6-RELATED"/>
    <property type="match status" value="1"/>
</dbReference>
<evidence type="ECO:0000313" key="5">
    <source>
        <dbReference type="Proteomes" id="UP000029981"/>
    </source>
</evidence>
<dbReference type="STRING" id="3659.A0A0A0KMC2"/>
<dbReference type="PROSITE" id="PS50103">
    <property type="entry name" value="ZF_C3H1"/>
    <property type="match status" value="1"/>
</dbReference>
<name>A0A0A0KMC2_CUCSA</name>
<keyword evidence="1" id="KW-0238">DNA-binding</keyword>
<keyword evidence="2" id="KW-0479">Metal-binding</keyword>
<sequence>MKRSRKSKCVSWPHDLNLCQVKLFSSEECPSKVGLKSCEHLQAKTSWMLPAHTKEPNCPPGFNITHLRNQLVDISGIPLIKWNCPPKFVMSCHWRVTAGDESTEIKTQNFREMRLLEAIYPRASDIPTGASVSTEIESETYNDSLTPLVPIIPIEEDECGVMKLDSGPVGNFSTNSKQMMASSNVQLDPAIPKSSIETSSVAAGEKPSEKLVDVGVDVVAAASAAFAVLMKSKEQGSLIDTNLLIKIFSDPTMIQNLTNTLPLFELVSNSPPTAPAAPISMSNPATSSISLSIPESNTIPKLSNGNLSGVSNRDLSSETTLPQVTNIAASNVKADSVPGHSLAPEPQKVKTTMSNVGNYSRTGAVSSQVDIAQVNMVKKGQIVKDANYYKNLVRQHGGDQKDGKEQKIGLNGNNQNEYNLNMVHEMKAEHLKAKNQKYCIYFNSPKGCRNGVNCQYKHDMSQNMRINHILETRGAKRMKLWG</sequence>
<dbReference type="InterPro" id="IPR000571">
    <property type="entry name" value="Znf_CCCH"/>
</dbReference>